<dbReference type="CDD" id="cd00740">
    <property type="entry name" value="MeTr"/>
    <property type="match status" value="1"/>
</dbReference>
<evidence type="ECO:0000259" key="29">
    <source>
        <dbReference type="PROSITE" id="PS51337"/>
    </source>
</evidence>
<comment type="pathway">
    <text evidence="4 21">Amino-acid biosynthesis; L-methionine biosynthesis via de novo pathway; L-methionine from L-homocysteine (MetH route): step 1/1.</text>
</comment>
<evidence type="ECO:0000256" key="7">
    <source>
        <dbReference type="ARBA" id="ARBA00013998"/>
    </source>
</evidence>
<dbReference type="Pfam" id="PF02310">
    <property type="entry name" value="B12-binding"/>
    <property type="match status" value="1"/>
</dbReference>
<evidence type="ECO:0000256" key="22">
    <source>
        <dbReference type="PIRSR" id="PIRSR000381-1"/>
    </source>
</evidence>
<feature type="binding site" description="axial binding residue" evidence="22">
    <location>
        <position position="761"/>
    </location>
    <ligand>
        <name>methylcob(III)alamin</name>
        <dbReference type="ChEBI" id="CHEBI:28115"/>
    </ligand>
    <ligandPart>
        <name>Co</name>
        <dbReference type="ChEBI" id="CHEBI:27638"/>
    </ligandPart>
</feature>
<evidence type="ECO:0000256" key="14">
    <source>
        <dbReference type="ARBA" id="ARBA00022737"/>
    </source>
</evidence>
<feature type="binding site" evidence="23">
    <location>
        <position position="863"/>
    </location>
    <ligand>
        <name>methylcob(III)alamin</name>
        <dbReference type="ChEBI" id="CHEBI:28115"/>
    </ligand>
</feature>
<dbReference type="SUPFAM" id="SSF51717">
    <property type="entry name" value="Dihydropteroate synthetase-like"/>
    <property type="match status" value="1"/>
</dbReference>
<evidence type="ECO:0000259" key="26">
    <source>
        <dbReference type="PROSITE" id="PS50972"/>
    </source>
</evidence>
<evidence type="ECO:0000256" key="1">
    <source>
        <dbReference type="ARBA" id="ARBA00001700"/>
    </source>
</evidence>
<evidence type="ECO:0000256" key="9">
    <source>
        <dbReference type="ARBA" id="ARBA00022605"/>
    </source>
</evidence>
<dbReference type="Pfam" id="PF02574">
    <property type="entry name" value="S-methyl_trans"/>
    <property type="match status" value="1"/>
</dbReference>
<dbReference type="SUPFAM" id="SSF47644">
    <property type="entry name" value="Methionine synthase domain"/>
    <property type="match status" value="1"/>
</dbReference>
<dbReference type="InterPro" id="IPR003726">
    <property type="entry name" value="HCY_dom"/>
</dbReference>
<dbReference type="AlphaFoldDB" id="A0A2N8RGW9"/>
<dbReference type="InterPro" id="IPR036594">
    <property type="entry name" value="Meth_synthase_dom"/>
</dbReference>
<dbReference type="Gene3D" id="3.20.20.20">
    <property type="entry name" value="Dihydropteroate synthase-like"/>
    <property type="match status" value="1"/>
</dbReference>
<feature type="domain" description="B12-binding" evidence="28">
    <location>
        <begin position="748"/>
        <end position="884"/>
    </location>
</feature>
<dbReference type="Gene3D" id="3.10.196.10">
    <property type="entry name" value="Vitamin B12-dependent methionine synthase, activation domain"/>
    <property type="match status" value="1"/>
</dbReference>
<dbReference type="GO" id="GO:0008705">
    <property type="term" value="F:methionine synthase activity"/>
    <property type="evidence" value="ECO:0007669"/>
    <property type="project" value="UniProtKB-UniRule"/>
</dbReference>
<evidence type="ECO:0000256" key="18">
    <source>
        <dbReference type="ARBA" id="ARBA00025552"/>
    </source>
</evidence>
<dbReference type="InterPro" id="IPR004223">
    <property type="entry name" value="VitB12-dep_Met_synth_activ_dom"/>
</dbReference>
<feature type="binding site" evidence="23">
    <location>
        <position position="950"/>
    </location>
    <ligand>
        <name>S-adenosyl-L-methionine</name>
        <dbReference type="ChEBI" id="CHEBI:59789"/>
    </ligand>
</feature>
<keyword evidence="13 21" id="KW-0479">Metal-binding</keyword>
<proteinExistence type="inferred from homology"/>
<evidence type="ECO:0000256" key="4">
    <source>
        <dbReference type="ARBA" id="ARBA00005178"/>
    </source>
</evidence>
<dbReference type="GO" id="GO:0031419">
    <property type="term" value="F:cobalamin binding"/>
    <property type="evidence" value="ECO:0007669"/>
    <property type="project" value="UniProtKB-UniRule"/>
</dbReference>
<evidence type="ECO:0000256" key="2">
    <source>
        <dbReference type="ARBA" id="ARBA00001947"/>
    </source>
</evidence>
<dbReference type="NCBIfam" id="NF007024">
    <property type="entry name" value="PRK09490.1"/>
    <property type="match status" value="1"/>
</dbReference>
<dbReference type="PANTHER" id="PTHR45833:SF1">
    <property type="entry name" value="METHIONINE SYNTHASE"/>
    <property type="match status" value="1"/>
</dbReference>
<feature type="binding site" evidence="23">
    <location>
        <begin position="758"/>
        <end position="762"/>
    </location>
    <ligand>
        <name>methylcob(III)alamin</name>
        <dbReference type="ChEBI" id="CHEBI:28115"/>
    </ligand>
</feature>
<evidence type="ECO:0000256" key="12">
    <source>
        <dbReference type="ARBA" id="ARBA00022691"/>
    </source>
</evidence>
<keyword evidence="16 21" id="KW-0486">Methionine biosynthesis</keyword>
<dbReference type="InterPro" id="IPR033706">
    <property type="entry name" value="Met_synthase_B12-bd"/>
</dbReference>
<evidence type="ECO:0000256" key="20">
    <source>
        <dbReference type="NCBIfam" id="TIGR02082"/>
    </source>
</evidence>
<feature type="binding site" evidence="23">
    <location>
        <position position="810"/>
    </location>
    <ligand>
        <name>methylcob(III)alamin</name>
        <dbReference type="ChEBI" id="CHEBI:28115"/>
    </ligand>
</feature>
<dbReference type="Proteomes" id="UP000236003">
    <property type="component" value="Unassembled WGS sequence"/>
</dbReference>
<dbReference type="FunFam" id="3.20.20.330:FF:000001">
    <property type="entry name" value="Methionine synthase"/>
    <property type="match status" value="1"/>
</dbReference>
<evidence type="ECO:0000259" key="27">
    <source>
        <dbReference type="PROSITE" id="PS50974"/>
    </source>
</evidence>
<dbReference type="PROSITE" id="PS50970">
    <property type="entry name" value="HCY"/>
    <property type="match status" value="1"/>
</dbReference>
<keyword evidence="9 21" id="KW-0028">Amino-acid biosynthesis</keyword>
<evidence type="ECO:0000256" key="10">
    <source>
        <dbReference type="ARBA" id="ARBA00022628"/>
    </source>
</evidence>
<comment type="similarity">
    <text evidence="5">Belongs to the vitamin-B12 dependent methionine synthase family.</text>
</comment>
<dbReference type="PROSITE" id="PS51332">
    <property type="entry name" value="B12_BINDING"/>
    <property type="match status" value="1"/>
</dbReference>
<keyword evidence="8 21" id="KW-0489">Methyltransferase</keyword>
<dbReference type="EMBL" id="POUM01000004">
    <property type="protein sequence ID" value="PNF60320.1"/>
    <property type="molecule type" value="Genomic_DNA"/>
</dbReference>
<dbReference type="Gene3D" id="3.20.20.330">
    <property type="entry name" value="Homocysteine-binding-like domain"/>
    <property type="match status" value="1"/>
</dbReference>
<feature type="binding site" evidence="23">
    <location>
        <position position="695"/>
    </location>
    <ligand>
        <name>methylcob(III)alamin</name>
        <dbReference type="ChEBI" id="CHEBI:28115"/>
    </ligand>
</feature>
<dbReference type="GO" id="GO:0005829">
    <property type="term" value="C:cytosol"/>
    <property type="evidence" value="ECO:0007669"/>
    <property type="project" value="TreeGrafter"/>
</dbReference>
<evidence type="ECO:0000256" key="6">
    <source>
        <dbReference type="ARBA" id="ARBA00012032"/>
    </source>
</evidence>
<keyword evidence="15 21" id="KW-0862">Zinc</keyword>
<protein>
    <recommendedName>
        <fullName evidence="7 20">Methionine synthase</fullName>
        <ecNumber evidence="6 20">2.1.1.13</ecNumber>
    </recommendedName>
    <alternativeName>
        <fullName evidence="19 21">5-methyltetrahydrofolate--homocysteine methyltransferase</fullName>
    </alternativeName>
</protein>
<evidence type="ECO:0000313" key="30">
    <source>
        <dbReference type="EMBL" id="PNF60320.1"/>
    </source>
</evidence>
<feature type="binding site" evidence="23">
    <location>
        <position position="1138"/>
    </location>
    <ligand>
        <name>S-adenosyl-L-methionine</name>
        <dbReference type="ChEBI" id="CHEBI:59789"/>
    </ligand>
</feature>
<sequence length="1230" mass="134799">MSTRSSRLQALQQALKERILILDGGMGTMIQSYKLEEEDYRGARFADWPQDVKGNNDLLLLSRPDVIQAIEKAYLDAGADILETNTFNATQVSQADYGMESLVYELNVEGARLAREVADAKTAETPDRPRFVAGVLGPTSRTCSISPDVNNPGYRNVTFDLLVENYVEATRGLIEGGADLILIETIFDTLNAKAAIFAVQQVFEDEGVELPIMISGTITDASGRTLSGQTTEAFWNSVRHAKPISVGLNCALGAKDLRPYLEELSSKADTFVSAHPNAGLPNAFGEYDESPAEMAAVVEEFAASGFLNIIGGCCGTTPAHIQAIAEAVSKYPPRVIPDIPKACRLSGLEPFTIDRSSLFVNVGERTNITGSAKFARLIREENYTEALEVALQQVEAGAQVIDINMDEGMLDSKAAMVTFLNLIAGEPDISRVPIMIDSSKWEVIEAGLKCIQGKGIVNSISMKEGVEQFKHHAHLCKRYGAAVVVMAFDEAGQADTAARKREICQRSYDILVNEVGFPPEDIIFDPNIFAIATGIEEHNNYAVDFIEACAFIRDNLPYALTSGGVSNVSFSFRGNNPVREAIHSVFLFHAIKAGLTMGIVNAGQLEIYDEIPKELRDAVEDVVLNRSANGTEGLLELADKYKGDGSVKEAETEEWRGLPVGKRLEHALVKGITAFIVEDTEEYRQQCARPIEVIEGPLMSGMNVVGDLFGAGKMFLPQVVKSARVMKQAVAHLIPFIEAEKGDKPEAKGKILMATVKGDVHDIGKNIVGVVLGCNGYDVVDMGVMVPAEKILQTAIAEKCDIIGLSGLITPSLDEMVHVAKEMQRQGFSLPLMIGGATTSKAHTAVKIDPQYHNDAVVYVTDASRAVGVATTLLSKELKPAFVEKTREEYAMIRERTANRSARTERLSYAQAVANKPQFDWASYTPVKPSFTGRQLLEDIDLRTLAEYIDWTPFFIAWDLAGKYPRILEDEVVGEAATALFSDAQAMLNKLIDEKLIRARAVFGFWPANQVQDDDLEVYGDNGEKLATLHHLRQQIIKPDAKPNLSLADFVAPKDCGIADYVGGFICTAGIGAEELAKAYQDKGDDYNSIMVKALADRLAEACAEWLHQQVRKQYWGYAKDEQLSNDELIREQYKGIRPAPGYPACPDHTEKGTLFQLLDADGISQVTLTEHYAMLPTAAVSGWYFAHPEAQYFAVGKIDKDQVESYSQRKGEDIAVSERWLMPNLGYDA</sequence>
<feature type="domain" description="Pterin-binding" evidence="26">
    <location>
        <begin position="359"/>
        <end position="620"/>
    </location>
</feature>
<evidence type="ECO:0000256" key="5">
    <source>
        <dbReference type="ARBA" id="ARBA00010398"/>
    </source>
</evidence>
<evidence type="ECO:0000256" key="24">
    <source>
        <dbReference type="PROSITE-ProRule" id="PRU00333"/>
    </source>
</evidence>
<feature type="binding site" evidence="22 24">
    <location>
        <position position="313"/>
    </location>
    <ligand>
        <name>Zn(2+)</name>
        <dbReference type="ChEBI" id="CHEBI:29105"/>
    </ligand>
</feature>
<feature type="binding site" evidence="22 24">
    <location>
        <position position="250"/>
    </location>
    <ligand>
        <name>Zn(2+)</name>
        <dbReference type="ChEBI" id="CHEBI:29105"/>
    </ligand>
</feature>
<feature type="domain" description="B12-binding N-terminal" evidence="29">
    <location>
        <begin position="651"/>
        <end position="745"/>
    </location>
</feature>
<dbReference type="SMART" id="SM01018">
    <property type="entry name" value="B12-binding_2"/>
    <property type="match status" value="1"/>
</dbReference>
<evidence type="ECO:0000256" key="17">
    <source>
        <dbReference type="ARBA" id="ARBA00023285"/>
    </source>
</evidence>
<keyword evidence="14" id="KW-0677">Repeat</keyword>
<dbReference type="InterPro" id="IPR011005">
    <property type="entry name" value="Dihydropteroate_synth-like_sf"/>
</dbReference>
<dbReference type="GO" id="GO:0050667">
    <property type="term" value="P:homocysteine metabolic process"/>
    <property type="evidence" value="ECO:0007669"/>
    <property type="project" value="TreeGrafter"/>
</dbReference>
<keyword evidence="12 21" id="KW-0949">S-adenosyl-L-methionine</keyword>
<keyword evidence="11 21" id="KW-0808">Transferase</keyword>
<dbReference type="Pfam" id="PF02607">
    <property type="entry name" value="B12-binding_2"/>
    <property type="match status" value="1"/>
</dbReference>
<comment type="caution">
    <text evidence="30">The sequence shown here is derived from an EMBL/GenBank/DDBJ whole genome shotgun (WGS) entry which is preliminary data.</text>
</comment>
<evidence type="ECO:0000256" key="8">
    <source>
        <dbReference type="ARBA" id="ARBA00022603"/>
    </source>
</evidence>
<dbReference type="Pfam" id="PF02965">
    <property type="entry name" value="Met_synt_B12"/>
    <property type="match status" value="1"/>
</dbReference>
<dbReference type="Gene3D" id="1.10.1240.10">
    <property type="entry name" value="Methionine synthase domain"/>
    <property type="match status" value="1"/>
</dbReference>
<dbReference type="SUPFAM" id="SSF82282">
    <property type="entry name" value="Homocysteine S-methyltransferase"/>
    <property type="match status" value="1"/>
</dbReference>
<dbReference type="PROSITE" id="PS50974">
    <property type="entry name" value="ADOMET_ACTIVATION"/>
    <property type="match status" value="1"/>
</dbReference>
<evidence type="ECO:0000259" key="28">
    <source>
        <dbReference type="PROSITE" id="PS51332"/>
    </source>
</evidence>
<dbReference type="NCBIfam" id="TIGR02082">
    <property type="entry name" value="metH"/>
    <property type="match status" value="1"/>
</dbReference>
<evidence type="ECO:0000256" key="11">
    <source>
        <dbReference type="ARBA" id="ARBA00022679"/>
    </source>
</evidence>
<feature type="binding site" evidence="22 24">
    <location>
        <position position="314"/>
    </location>
    <ligand>
        <name>Zn(2+)</name>
        <dbReference type="ChEBI" id="CHEBI:29105"/>
    </ligand>
</feature>
<accession>A0A2N8RGW9</accession>
<dbReference type="InterPro" id="IPR011822">
    <property type="entry name" value="MetH"/>
</dbReference>
<organism evidence="30 31">
    <name type="scientific">Stutzerimonas stutzeri</name>
    <name type="common">Pseudomonas stutzeri</name>
    <dbReference type="NCBI Taxonomy" id="316"/>
    <lineage>
        <taxon>Bacteria</taxon>
        <taxon>Pseudomonadati</taxon>
        <taxon>Pseudomonadota</taxon>
        <taxon>Gammaproteobacteria</taxon>
        <taxon>Pseudomonadales</taxon>
        <taxon>Pseudomonadaceae</taxon>
        <taxon>Stutzerimonas</taxon>
    </lineage>
</organism>
<dbReference type="PANTHER" id="PTHR45833">
    <property type="entry name" value="METHIONINE SYNTHASE"/>
    <property type="match status" value="1"/>
</dbReference>
<comment type="catalytic activity">
    <reaction evidence="1 21">
        <text>(6S)-5-methyl-5,6,7,8-tetrahydrofolate + L-homocysteine = (6S)-5,6,7,8-tetrahydrofolate + L-methionine</text>
        <dbReference type="Rhea" id="RHEA:11172"/>
        <dbReference type="ChEBI" id="CHEBI:18608"/>
        <dbReference type="ChEBI" id="CHEBI:57453"/>
        <dbReference type="ChEBI" id="CHEBI:57844"/>
        <dbReference type="ChEBI" id="CHEBI:58199"/>
        <dbReference type="EC" id="2.1.1.13"/>
    </reaction>
</comment>
<dbReference type="Gene3D" id="3.40.50.280">
    <property type="entry name" value="Cobalamin-binding domain"/>
    <property type="match status" value="1"/>
</dbReference>
<keyword evidence="17 21" id="KW-0170">Cobalt</keyword>
<dbReference type="FunFam" id="1.10.1240.10:FF:000001">
    <property type="entry name" value="Methionine synthase"/>
    <property type="match status" value="1"/>
</dbReference>
<reference evidence="30 31" key="1">
    <citation type="submission" date="2018-01" db="EMBL/GenBank/DDBJ databases">
        <title>Denitrification phenotypes of diverse strains of Pseudomonas stutzeri.</title>
        <authorList>
            <person name="Milligan D.A."/>
            <person name="Bergaust L."/>
            <person name="Bakken L.R."/>
            <person name="Frostegard A."/>
        </authorList>
    </citation>
    <scope>NUCLEOTIDE SEQUENCE [LARGE SCALE GENOMIC DNA]</scope>
    <source>
        <strain evidence="30 31">CCUG 44592</strain>
    </source>
</reference>
<feature type="binding site" evidence="23">
    <location>
        <begin position="1193"/>
        <end position="1194"/>
    </location>
    <ligand>
        <name>S-adenosyl-L-methionine</name>
        <dbReference type="ChEBI" id="CHEBI:59789"/>
    </ligand>
</feature>
<dbReference type="GO" id="GO:0046653">
    <property type="term" value="P:tetrahydrofolate metabolic process"/>
    <property type="evidence" value="ECO:0007669"/>
    <property type="project" value="TreeGrafter"/>
</dbReference>
<comment type="domain">
    <text evidence="21">Modular enzyme with four functionally distinct domains. The isolated Hcy-binding domain catalyzes methyl transfer from free methylcobalamin to homocysteine. The Hcy-binding domain in association with the pterin-binding domain catalyzes the methylation of cob(I)alamin by methyltetrahydrofolate and the methylation of homocysteine. The B12-binding domain binds the cofactor. The AdoMet activation domain binds S-adenosyl-L-methionine. Under aerobic conditions cob(I)alamin can be converted to inactive cob(II)alamin. Reductive methylation by S-adenosyl-L-methionine and flavodoxin regenerates methylcobalamin.</text>
</comment>
<dbReference type="InterPro" id="IPR036589">
    <property type="entry name" value="HCY_dom_sf"/>
</dbReference>
<gene>
    <name evidence="30" type="ORF">CXK99_06370</name>
</gene>
<dbReference type="SUPFAM" id="SSF52242">
    <property type="entry name" value="Cobalamin (vitamin B12)-binding domain"/>
    <property type="match status" value="1"/>
</dbReference>
<dbReference type="CDD" id="cd02069">
    <property type="entry name" value="methionine_synthase_B12_BD"/>
    <property type="match status" value="1"/>
</dbReference>
<evidence type="ECO:0000259" key="25">
    <source>
        <dbReference type="PROSITE" id="PS50970"/>
    </source>
</evidence>
<dbReference type="InterPro" id="IPR036724">
    <property type="entry name" value="Cobalamin-bd_sf"/>
</dbReference>
<dbReference type="InterPro" id="IPR000489">
    <property type="entry name" value="Pterin-binding_dom"/>
</dbReference>
<comment type="cofactor">
    <cofactor evidence="2 21 24">
        <name>Zn(2+)</name>
        <dbReference type="ChEBI" id="CHEBI:29105"/>
    </cofactor>
</comment>
<dbReference type="UniPathway" id="UPA00051">
    <property type="reaction ID" value="UER00081"/>
</dbReference>
<evidence type="ECO:0000256" key="15">
    <source>
        <dbReference type="ARBA" id="ARBA00022833"/>
    </source>
</evidence>
<feature type="domain" description="AdoMet activation" evidence="27">
    <location>
        <begin position="900"/>
        <end position="1230"/>
    </location>
</feature>
<dbReference type="RefSeq" id="WP_102820082.1">
    <property type="nucleotide sequence ID" value="NZ_JAMOHR010000004.1"/>
</dbReference>
<dbReference type="Pfam" id="PF00809">
    <property type="entry name" value="Pterin_bind"/>
    <property type="match status" value="1"/>
</dbReference>
<evidence type="ECO:0000256" key="13">
    <source>
        <dbReference type="ARBA" id="ARBA00022723"/>
    </source>
</evidence>
<dbReference type="InterPro" id="IPR037010">
    <property type="entry name" value="VitB12-dep_Met_synth_activ_sf"/>
</dbReference>
<comment type="function">
    <text evidence="18 21">Catalyzes the transfer of a methyl group from methyl-cobalamin to homocysteine, yielding enzyme-bound cob(I)alamin and methionine. Subsequently, remethylates the cofactor using methyltetrahydrofolate.</text>
</comment>
<dbReference type="Gene3D" id="1.10.288.10">
    <property type="entry name" value="Cobalamin-dependent Methionine Synthase, domain 2"/>
    <property type="match status" value="1"/>
</dbReference>
<dbReference type="EC" id="2.1.1.13" evidence="6 20"/>
<dbReference type="InterPro" id="IPR006158">
    <property type="entry name" value="Cobalamin-bd"/>
</dbReference>
<comment type="cofactor">
    <cofactor evidence="3 21 22">
        <name>methylcob(III)alamin</name>
        <dbReference type="ChEBI" id="CHEBI:28115"/>
    </cofactor>
</comment>
<dbReference type="FunFam" id="3.20.20.20:FF:000002">
    <property type="entry name" value="Methionine synthase"/>
    <property type="match status" value="1"/>
</dbReference>
<evidence type="ECO:0000256" key="19">
    <source>
        <dbReference type="ARBA" id="ARBA00031040"/>
    </source>
</evidence>
<dbReference type="FunFam" id="3.40.50.280:FF:000001">
    <property type="entry name" value="Methionine synthase"/>
    <property type="match status" value="1"/>
</dbReference>
<dbReference type="InterPro" id="IPR003759">
    <property type="entry name" value="Cbl-bd_cap"/>
</dbReference>
<dbReference type="SUPFAM" id="SSF56507">
    <property type="entry name" value="Methionine synthase activation domain-like"/>
    <property type="match status" value="1"/>
</dbReference>
<name>A0A2N8RGW9_STUST</name>
<dbReference type="PROSITE" id="PS51337">
    <property type="entry name" value="B12_BINDING_NTER"/>
    <property type="match status" value="1"/>
</dbReference>
<evidence type="ECO:0000256" key="21">
    <source>
        <dbReference type="PIRNR" id="PIRNR000381"/>
    </source>
</evidence>
<keyword evidence="10 21" id="KW-0846">Cobalamin</keyword>
<dbReference type="GO" id="GO:0032259">
    <property type="term" value="P:methylation"/>
    <property type="evidence" value="ECO:0007669"/>
    <property type="project" value="UniProtKB-KW"/>
</dbReference>
<feature type="binding site" evidence="23">
    <location>
        <position position="806"/>
    </location>
    <ligand>
        <name>methylcob(III)alamin</name>
        <dbReference type="ChEBI" id="CHEBI:28115"/>
    </ligand>
</feature>
<feature type="domain" description="Hcy-binding" evidence="25">
    <location>
        <begin position="8"/>
        <end position="328"/>
    </location>
</feature>
<dbReference type="PROSITE" id="PS50972">
    <property type="entry name" value="PTERIN_BINDING"/>
    <property type="match status" value="1"/>
</dbReference>
<evidence type="ECO:0000256" key="16">
    <source>
        <dbReference type="ARBA" id="ARBA00023167"/>
    </source>
</evidence>
<evidence type="ECO:0000256" key="3">
    <source>
        <dbReference type="ARBA" id="ARBA00001956"/>
    </source>
</evidence>
<evidence type="ECO:0000313" key="31">
    <source>
        <dbReference type="Proteomes" id="UP000236003"/>
    </source>
</evidence>
<evidence type="ECO:0000256" key="23">
    <source>
        <dbReference type="PIRSR" id="PIRSR000381-2"/>
    </source>
</evidence>
<dbReference type="GO" id="GO:0008270">
    <property type="term" value="F:zinc ion binding"/>
    <property type="evidence" value="ECO:0007669"/>
    <property type="project" value="UniProtKB-UniRule"/>
</dbReference>
<dbReference type="InterPro" id="IPR050554">
    <property type="entry name" value="Met_Synthase/Corrinoid"/>
</dbReference>
<dbReference type="PIRSF" id="PIRSF000381">
    <property type="entry name" value="MetH"/>
    <property type="match status" value="1"/>
</dbReference>